<evidence type="ECO:0000313" key="3">
    <source>
        <dbReference type="Proteomes" id="UP001159659"/>
    </source>
</evidence>
<evidence type="ECO:0008006" key="4">
    <source>
        <dbReference type="Google" id="ProtNLM"/>
    </source>
</evidence>
<dbReference type="Proteomes" id="UP001159659">
    <property type="component" value="Unassembled WGS sequence"/>
</dbReference>
<dbReference type="EMBL" id="CANTFK010000736">
    <property type="protein sequence ID" value="CAI5724381.1"/>
    <property type="molecule type" value="Genomic_DNA"/>
</dbReference>
<name>A0AAV0TME8_9STRA</name>
<reference evidence="2" key="1">
    <citation type="submission" date="2022-12" db="EMBL/GenBank/DDBJ databases">
        <authorList>
            <person name="Webb A."/>
        </authorList>
    </citation>
    <scope>NUCLEOTIDE SEQUENCE</scope>
    <source>
        <strain evidence="2">Pf2</strain>
    </source>
</reference>
<keyword evidence="1" id="KW-0732">Signal</keyword>
<feature type="chain" id="PRO_5043482870" description="RxLR effector protein" evidence="1">
    <location>
        <begin position="21"/>
        <end position="317"/>
    </location>
</feature>
<comment type="caution">
    <text evidence="2">The sequence shown here is derived from an EMBL/GenBank/DDBJ whole genome shotgun (WGS) entry which is preliminary data.</text>
</comment>
<protein>
    <recommendedName>
        <fullName evidence="4">RxLR effector protein</fullName>
    </recommendedName>
</protein>
<feature type="signal peptide" evidence="1">
    <location>
        <begin position="1"/>
        <end position="20"/>
    </location>
</feature>
<evidence type="ECO:0000313" key="2">
    <source>
        <dbReference type="EMBL" id="CAI5724381.1"/>
    </source>
</evidence>
<proteinExistence type="predicted"/>
<dbReference type="AlphaFoldDB" id="A0AAV0TME8"/>
<sequence>MRVYVQLLLAAASITHAATAKITTSVVVNTTDYTPESSSTRDKGDGMINVNVLVKEDLAEAKKATIAAGSPTKPSEGLSYTAVAPNQDKLAAKAATLQLDPYETFLKAIGELSEEKAIVELTNKLDERIVAQLIERAKTNAIHKDAALKLEEAQMQYWLKQNKSGQDVFKLLELSNSKDLRVDDLLARPLFDYWSTYVKIFNEENSKGKKWSVFDILMSEYKHSDITLARLIVAAKKKSTPTDAVLELEEAQMKYWLDSAISADELLLLLGLTSAKDDLLAHPLFGYWMIYVGKLDTNALKKRVSSTFLKPSSNTAM</sequence>
<organism evidence="2 3">
    <name type="scientific">Peronospora farinosa</name>
    <dbReference type="NCBI Taxonomy" id="134698"/>
    <lineage>
        <taxon>Eukaryota</taxon>
        <taxon>Sar</taxon>
        <taxon>Stramenopiles</taxon>
        <taxon>Oomycota</taxon>
        <taxon>Peronosporomycetes</taxon>
        <taxon>Peronosporales</taxon>
        <taxon>Peronosporaceae</taxon>
        <taxon>Peronospora</taxon>
    </lineage>
</organism>
<accession>A0AAV0TME8</accession>
<gene>
    <name evidence="2" type="ORF">PFR002_LOCUS4876</name>
</gene>
<evidence type="ECO:0000256" key="1">
    <source>
        <dbReference type="SAM" id="SignalP"/>
    </source>
</evidence>